<dbReference type="InterPro" id="IPR026243">
    <property type="entry name" value="HAUS1"/>
</dbReference>
<dbReference type="GO" id="GO:0005829">
    <property type="term" value="C:cytosol"/>
    <property type="evidence" value="ECO:0007669"/>
    <property type="project" value="TreeGrafter"/>
</dbReference>
<dbReference type="STRING" id="946362.F2UNZ3"/>
<evidence type="ECO:0000256" key="7">
    <source>
        <dbReference type="ARBA" id="ARBA00023054"/>
    </source>
</evidence>
<dbReference type="KEGG" id="sre:PTSG_09762"/>
<accession>F2UNZ3</accession>
<keyword evidence="9" id="KW-0131">Cell cycle</keyword>
<evidence type="ECO:0000313" key="10">
    <source>
        <dbReference type="EMBL" id="EGD79348.1"/>
    </source>
</evidence>
<dbReference type="EMBL" id="GL832985">
    <property type="protein sequence ID" value="EGD79348.1"/>
    <property type="molecule type" value="Genomic_DNA"/>
</dbReference>
<evidence type="ECO:0000256" key="6">
    <source>
        <dbReference type="ARBA" id="ARBA00022776"/>
    </source>
</evidence>
<evidence type="ECO:0000256" key="5">
    <source>
        <dbReference type="ARBA" id="ARBA00022701"/>
    </source>
</evidence>
<dbReference type="OMA" id="REYESEX"/>
<dbReference type="AlphaFoldDB" id="F2UNZ3"/>
<keyword evidence="3" id="KW-0963">Cytoplasm</keyword>
<dbReference type="InParanoid" id="F2UNZ3"/>
<protein>
    <submittedName>
        <fullName evidence="10">Uncharacterized protein</fullName>
    </submittedName>
</protein>
<dbReference type="Pfam" id="PF25762">
    <property type="entry name" value="HAUS1"/>
    <property type="match status" value="1"/>
</dbReference>
<dbReference type="GO" id="GO:0070652">
    <property type="term" value="C:HAUS complex"/>
    <property type="evidence" value="ECO:0007669"/>
    <property type="project" value="InterPro"/>
</dbReference>
<keyword evidence="5" id="KW-0493">Microtubule</keyword>
<dbReference type="GO" id="GO:0051301">
    <property type="term" value="P:cell division"/>
    <property type="evidence" value="ECO:0007669"/>
    <property type="project" value="UniProtKB-KW"/>
</dbReference>
<keyword evidence="11" id="KW-1185">Reference proteome</keyword>
<dbReference type="PANTHER" id="PTHR31570">
    <property type="entry name" value="HAUS AUGMIN-LIKE COMPLEX SUBUNIT 1"/>
    <property type="match status" value="1"/>
</dbReference>
<keyword evidence="8" id="KW-0206">Cytoskeleton</keyword>
<evidence type="ECO:0000256" key="4">
    <source>
        <dbReference type="ARBA" id="ARBA00022618"/>
    </source>
</evidence>
<sequence>MATLAEQYTEVKDWLQELFRDEDDVPPFDNNAATIQALYSLCRESKKTDAMAEAATTDATKRAQEYRLGSAQLTSLLDSVGVSENALTPTGREALDALVETQLQLQTRDNDGYTIMAGVSHHEGQRHAARHAHARAAERLQRTQTACAQAQRRLNATTKVCDDLSRGKTAAAVDARWREADVQQQLEAVADTKRSLTHREAHLERLGFSSDIMHNNLQQLQQATAAIQRECDALEQQLQAVQPLPKDVREARVYLERARLRRQQLVDKLKANFDHM</sequence>
<gene>
    <name evidence="10" type="ORF">PTSG_09762</name>
</gene>
<dbReference type="GO" id="GO:0051225">
    <property type="term" value="P:spindle assembly"/>
    <property type="evidence" value="ECO:0007669"/>
    <property type="project" value="InterPro"/>
</dbReference>
<dbReference type="RefSeq" id="XP_004989117.1">
    <property type="nucleotide sequence ID" value="XM_004989060.1"/>
</dbReference>
<reference evidence="10" key="1">
    <citation type="submission" date="2009-08" db="EMBL/GenBank/DDBJ databases">
        <title>Annotation of Salpingoeca rosetta.</title>
        <authorList>
            <consortium name="The Broad Institute Genome Sequencing Platform"/>
            <person name="Russ C."/>
            <person name="Cuomo C."/>
            <person name="Burger G."/>
            <person name="Gray M.W."/>
            <person name="Holland P.W.H."/>
            <person name="King N."/>
            <person name="Lang F.B.F."/>
            <person name="Roger A.J."/>
            <person name="Ruiz-Trillo I."/>
            <person name="Young S.K."/>
            <person name="Zeng Q."/>
            <person name="Gargeya S."/>
            <person name="Alvarado L."/>
            <person name="Berlin A."/>
            <person name="Chapman S.B."/>
            <person name="Chen Z."/>
            <person name="Freedman E."/>
            <person name="Gellesch M."/>
            <person name="Goldberg J."/>
            <person name="Griggs A."/>
            <person name="Gujja S."/>
            <person name="Heilman E."/>
            <person name="Heiman D."/>
            <person name="Howarth C."/>
            <person name="Mehta T."/>
            <person name="Neiman D."/>
            <person name="Pearson M."/>
            <person name="Roberts A."/>
            <person name="Saif S."/>
            <person name="Shea T."/>
            <person name="Shenoy N."/>
            <person name="Sisk P."/>
            <person name="Stolte C."/>
            <person name="Sykes S."/>
            <person name="White J."/>
            <person name="Yandava C."/>
            <person name="Haas B."/>
            <person name="Nusbaum C."/>
            <person name="Birren B."/>
        </authorList>
    </citation>
    <scope>NUCLEOTIDE SEQUENCE [LARGE SCALE GENOMIC DNA]</scope>
    <source>
        <strain evidence="10">ATCC 50818</strain>
    </source>
</reference>
<evidence type="ECO:0000313" key="11">
    <source>
        <dbReference type="Proteomes" id="UP000007799"/>
    </source>
</evidence>
<keyword evidence="7" id="KW-0175">Coiled coil</keyword>
<keyword evidence="4" id="KW-0132">Cell division</keyword>
<evidence type="ECO:0000256" key="8">
    <source>
        <dbReference type="ARBA" id="ARBA00023212"/>
    </source>
</evidence>
<proteinExistence type="inferred from homology"/>
<dbReference type="Proteomes" id="UP000007799">
    <property type="component" value="Unassembled WGS sequence"/>
</dbReference>
<keyword evidence="6" id="KW-0498">Mitosis</keyword>
<name>F2UNZ3_SALR5</name>
<dbReference type="GeneID" id="16069659"/>
<comment type="similarity">
    <text evidence="2">Belongs to the HAUS1 family.</text>
</comment>
<dbReference type="GO" id="GO:0005819">
    <property type="term" value="C:spindle"/>
    <property type="evidence" value="ECO:0007669"/>
    <property type="project" value="UniProtKB-SubCell"/>
</dbReference>
<dbReference type="PANTHER" id="PTHR31570:SF1">
    <property type="entry name" value="HAUS AUGMIN-LIKE COMPLEX SUBUNIT 1"/>
    <property type="match status" value="1"/>
</dbReference>
<organism evidence="11">
    <name type="scientific">Salpingoeca rosetta (strain ATCC 50818 / BSB-021)</name>
    <dbReference type="NCBI Taxonomy" id="946362"/>
    <lineage>
        <taxon>Eukaryota</taxon>
        <taxon>Choanoflagellata</taxon>
        <taxon>Craspedida</taxon>
        <taxon>Salpingoecidae</taxon>
        <taxon>Salpingoeca</taxon>
    </lineage>
</organism>
<dbReference type="FunCoup" id="F2UNZ3">
    <property type="interactions" value="420"/>
</dbReference>
<comment type="subcellular location">
    <subcellularLocation>
        <location evidence="1">Cytoplasm</location>
        <location evidence="1">Cytoskeleton</location>
        <location evidence="1">Spindle</location>
    </subcellularLocation>
</comment>
<dbReference type="GO" id="GO:0005874">
    <property type="term" value="C:microtubule"/>
    <property type="evidence" value="ECO:0007669"/>
    <property type="project" value="UniProtKB-KW"/>
</dbReference>
<evidence type="ECO:0000256" key="2">
    <source>
        <dbReference type="ARBA" id="ARBA00005479"/>
    </source>
</evidence>
<evidence type="ECO:0000256" key="3">
    <source>
        <dbReference type="ARBA" id="ARBA00022490"/>
    </source>
</evidence>
<evidence type="ECO:0000256" key="1">
    <source>
        <dbReference type="ARBA" id="ARBA00004186"/>
    </source>
</evidence>
<evidence type="ECO:0000256" key="9">
    <source>
        <dbReference type="ARBA" id="ARBA00023306"/>
    </source>
</evidence>